<name>A0A2R6PC78_9APHY</name>
<evidence type="ECO:0000256" key="3">
    <source>
        <dbReference type="ARBA" id="ARBA00020222"/>
    </source>
</evidence>
<reference evidence="14 15" key="1">
    <citation type="submission" date="2018-02" db="EMBL/GenBank/DDBJ databases">
        <title>Genome sequence of the basidiomycete white-rot fungus Phlebia centrifuga.</title>
        <authorList>
            <person name="Granchi Z."/>
            <person name="Peng M."/>
            <person name="de Vries R.P."/>
            <person name="Hilden K."/>
            <person name="Makela M.R."/>
            <person name="Grigoriev I."/>
            <person name="Riley R."/>
        </authorList>
    </citation>
    <scope>NUCLEOTIDE SEQUENCE [LARGE SCALE GENOMIC DNA]</scope>
    <source>
        <strain evidence="14 15">FBCC195</strain>
    </source>
</reference>
<evidence type="ECO:0000256" key="8">
    <source>
        <dbReference type="ARBA" id="ARBA00023136"/>
    </source>
</evidence>
<evidence type="ECO:0000256" key="6">
    <source>
        <dbReference type="ARBA" id="ARBA00022989"/>
    </source>
</evidence>
<dbReference type="EMBL" id="MLYV02000502">
    <property type="protein sequence ID" value="PSR88867.1"/>
    <property type="molecule type" value="Genomic_DNA"/>
</dbReference>
<dbReference type="GO" id="GO:0003723">
    <property type="term" value="F:RNA binding"/>
    <property type="evidence" value="ECO:0007669"/>
    <property type="project" value="UniProtKB-UniRule"/>
</dbReference>
<feature type="coiled-coil region" evidence="11">
    <location>
        <begin position="894"/>
        <end position="921"/>
    </location>
</feature>
<evidence type="ECO:0000259" key="13">
    <source>
        <dbReference type="Pfam" id="PF10443"/>
    </source>
</evidence>
<evidence type="ECO:0000256" key="10">
    <source>
        <dbReference type="RuleBase" id="RU367108"/>
    </source>
</evidence>
<feature type="region of interest" description="Disordered" evidence="12">
    <location>
        <begin position="558"/>
        <end position="598"/>
    </location>
</feature>
<dbReference type="InterPro" id="IPR027417">
    <property type="entry name" value="P-loop_NTPase"/>
</dbReference>
<dbReference type="GO" id="GO:0005743">
    <property type="term" value="C:mitochondrial inner membrane"/>
    <property type="evidence" value="ECO:0007669"/>
    <property type="project" value="UniProtKB-SubCell"/>
</dbReference>
<evidence type="ECO:0000256" key="1">
    <source>
        <dbReference type="ARBA" id="ARBA00004434"/>
    </source>
</evidence>
<keyword evidence="8" id="KW-0472">Membrane</keyword>
<dbReference type="Proteomes" id="UP000186601">
    <property type="component" value="Unassembled WGS sequence"/>
</dbReference>
<sequence>MSLPRAVVLTARRAGAQNLRRGLLSRPTTACNTLPGNSRPYSDVTPETSPGVVDPKQGDERPVSEAQTREGWLFVDSVFPVTLGTWDIRQYLGILREETLLEQLSSLLNQVKAHGFHIVSLEPQFKDGGVFVKFQYSAKEVDSALDTIVSDLRETTKREGGVPSWMGIRRGNVWLVKGKPWREDMNRYPSPIVKVAFDGPDVRDESLYNILRPYGRIIDLTTPAPVPAGTLRAAQVTFRQVRAAAIARNTIHGLAIPSDASPGSLTRLRTTYERPIQAHAIRDYISGHPKIFLPIFVFLLGSLTYTIFDPMREFMVEGKLNDWFDHRQYKVYKWLRSNMLDHFTAAPTTEEGFSAPILGAEWKERQDAEHALKSFLTDLPNTVTFLFGPKGSGKTHMMQRILKEGHRKVLIIDIGELSKASSDAALVAALANQTGYWPVFSFLNSMNNLIDLASVGLIGQKTGLSSSLSDQLQQVLDVVGMGLGSANTSYHKHRQRQMEEQRVAQLLATNEARIRQRIEKGIWHDPRLDCIAGNGIMSELGIGDEYFGDADADANEARTSEIKSGIPGVIDQPEEKGDWDTDQNGSNSNNQKKAAKTDDTLALEAMPVVVIKNFESKGGGQREELLNVLALWAANLAQSQTAHVIVISDNRENVKQLARALPSKPVNLISLSDADNDSALSLVKIKLHEAGVEVNLTREQITYIQRLGGRAEDLESLVHKVRSGMTVEQAVEDIIHRGEGELRKAAFGDDSEEAKHLLWSREQAWTLIKQLARKEEVSYYDVLMDFPFKGDEAPLRAMEHSELISINTHHGRPSVIKPGKPVYKYVYKKLVEDSIFQANQDIVFNQKVIAANESIVKACEEELIILKEVEAGTSHWWGSRRGVSSRGEYLLTKMRVAGDKIETLEKQNAHLKKLLSKVDSR</sequence>
<dbReference type="Pfam" id="PF10443">
    <property type="entry name" value="RNA12"/>
    <property type="match status" value="1"/>
</dbReference>
<comment type="subcellular location">
    <subcellularLocation>
        <location evidence="1 10">Mitochondrion inner membrane</location>
        <topology evidence="1 10">Single-pass membrane protein</topology>
    </subcellularLocation>
</comment>
<dbReference type="SUPFAM" id="SSF52540">
    <property type="entry name" value="P-loop containing nucleoside triphosphate hydrolases"/>
    <property type="match status" value="1"/>
</dbReference>
<protein>
    <recommendedName>
        <fullName evidence="3 10">Mitochondrial escape protein 2</fullName>
    </recommendedName>
</protein>
<dbReference type="Gene3D" id="3.40.50.300">
    <property type="entry name" value="P-loop containing nucleotide triphosphate hydrolases"/>
    <property type="match status" value="1"/>
</dbReference>
<keyword evidence="10" id="KW-0507">mRNA processing</keyword>
<dbReference type="AlphaFoldDB" id="A0A2R6PC78"/>
<feature type="domain" description="Mitochondrial escape protein 2 C-terminal" evidence="13">
    <location>
        <begin position="365"/>
        <end position="868"/>
    </location>
</feature>
<dbReference type="InterPro" id="IPR018850">
    <property type="entry name" value="Mt_escape_2_C"/>
</dbReference>
<comment type="function">
    <text evidence="9 10">Plays a role in maintaining the mitochondrial genome and in controlling the mtDNA escape. Involved in the regulation of mtDNA nucleotide structure and number. May have a dispensable role in early maturation of pre-rRNA.</text>
</comment>
<feature type="region of interest" description="Disordered" evidence="12">
    <location>
        <begin position="27"/>
        <end position="65"/>
    </location>
</feature>
<accession>A0A2R6PC78</accession>
<dbReference type="InterPro" id="IPR039627">
    <property type="entry name" value="Yme2_C"/>
</dbReference>
<comment type="caution">
    <text evidence="14">The sequence shown here is derived from an EMBL/GenBank/DDBJ whole genome shotgun (WGS) entry which is preliminary data.</text>
</comment>
<dbReference type="STRING" id="98765.A0A2R6PC78"/>
<comment type="similarity">
    <text evidence="2 10">Belongs to the YME2 family.</text>
</comment>
<dbReference type="PANTHER" id="PTHR32198">
    <property type="entry name" value="MITOCHONDRIAL ESCAPE PROTEIN 2"/>
    <property type="match status" value="1"/>
</dbReference>
<evidence type="ECO:0000256" key="12">
    <source>
        <dbReference type="SAM" id="MobiDB-lite"/>
    </source>
</evidence>
<keyword evidence="5 10" id="KW-0999">Mitochondrion inner membrane</keyword>
<feature type="compositionally biased region" description="Polar residues" evidence="12">
    <location>
        <begin position="27"/>
        <end position="48"/>
    </location>
</feature>
<feature type="compositionally biased region" description="Polar residues" evidence="12">
    <location>
        <begin position="582"/>
        <end position="592"/>
    </location>
</feature>
<dbReference type="GO" id="GO:0006397">
    <property type="term" value="P:mRNA processing"/>
    <property type="evidence" value="ECO:0007669"/>
    <property type="project" value="UniProtKB-UniRule"/>
</dbReference>
<evidence type="ECO:0000256" key="4">
    <source>
        <dbReference type="ARBA" id="ARBA00022692"/>
    </source>
</evidence>
<keyword evidence="4" id="KW-0812">Transmembrane</keyword>
<keyword evidence="15" id="KW-1185">Reference proteome</keyword>
<evidence type="ECO:0000256" key="9">
    <source>
        <dbReference type="ARBA" id="ARBA00025276"/>
    </source>
</evidence>
<proteinExistence type="inferred from homology"/>
<evidence type="ECO:0000256" key="5">
    <source>
        <dbReference type="ARBA" id="ARBA00022792"/>
    </source>
</evidence>
<evidence type="ECO:0000313" key="14">
    <source>
        <dbReference type="EMBL" id="PSR88867.1"/>
    </source>
</evidence>
<evidence type="ECO:0000313" key="15">
    <source>
        <dbReference type="Proteomes" id="UP000186601"/>
    </source>
</evidence>
<keyword evidence="7 10" id="KW-0496">Mitochondrion</keyword>
<evidence type="ECO:0000256" key="11">
    <source>
        <dbReference type="SAM" id="Coils"/>
    </source>
</evidence>
<evidence type="ECO:0000256" key="2">
    <source>
        <dbReference type="ARBA" id="ARBA00010320"/>
    </source>
</evidence>
<evidence type="ECO:0000256" key="7">
    <source>
        <dbReference type="ARBA" id="ARBA00023128"/>
    </source>
</evidence>
<organism evidence="14 15">
    <name type="scientific">Hermanssonia centrifuga</name>
    <dbReference type="NCBI Taxonomy" id="98765"/>
    <lineage>
        <taxon>Eukaryota</taxon>
        <taxon>Fungi</taxon>
        <taxon>Dikarya</taxon>
        <taxon>Basidiomycota</taxon>
        <taxon>Agaricomycotina</taxon>
        <taxon>Agaricomycetes</taxon>
        <taxon>Polyporales</taxon>
        <taxon>Meruliaceae</taxon>
        <taxon>Hermanssonia</taxon>
    </lineage>
</organism>
<dbReference type="OrthoDB" id="10267654at2759"/>
<keyword evidence="11" id="KW-0175">Coiled coil</keyword>
<dbReference type="PANTHER" id="PTHR32198:SF2">
    <property type="entry name" value="MITOCHONDRIAL ESCAPE PROTEIN 2"/>
    <property type="match status" value="1"/>
</dbReference>
<keyword evidence="6" id="KW-1133">Transmembrane helix</keyword>
<gene>
    <name evidence="14" type="ORF">PHLCEN_2v5016</name>
</gene>
<keyword evidence="10" id="KW-0694">RNA-binding</keyword>